<dbReference type="AlphaFoldDB" id="X0GT14"/>
<dbReference type="Gene3D" id="3.10.450.50">
    <property type="match status" value="1"/>
</dbReference>
<protein>
    <recommendedName>
        <fullName evidence="2">Ester cyclase</fullName>
    </recommendedName>
</protein>
<reference evidence="1" key="2">
    <citation type="submission" date="2012-05" db="EMBL/GenBank/DDBJ databases">
        <title>The Genome Annotation of Fusarium oxysporum PHW808.</title>
        <authorList>
            <consortium name="The Broad Institute Genomics Platform"/>
            <person name="Ma L.-J."/>
            <person name="Corby-Kistler H."/>
            <person name="Broz K."/>
            <person name="Gale L.R."/>
            <person name="Jonkers W."/>
            <person name="O'Donnell K."/>
            <person name="Ploetz R."/>
            <person name="Steinberg C."/>
            <person name="Schwartz D.C."/>
            <person name="VanEtten H."/>
            <person name="Zhou S."/>
            <person name="Young S.K."/>
            <person name="Zeng Q."/>
            <person name="Gargeya S."/>
            <person name="Fitzgerald M."/>
            <person name="Abouelleil A."/>
            <person name="Alvarado L."/>
            <person name="Chapman S.B."/>
            <person name="Gainer-Dewar J."/>
            <person name="Goldberg J."/>
            <person name="Griggs A."/>
            <person name="Gujja S."/>
            <person name="Hansen M."/>
            <person name="Howarth C."/>
            <person name="Imamovic A."/>
            <person name="Ireland A."/>
            <person name="Larimer J."/>
            <person name="McCowan C."/>
            <person name="Murphy C."/>
            <person name="Pearson M."/>
            <person name="Poon T.W."/>
            <person name="Priest M."/>
            <person name="Roberts A."/>
            <person name="Saif S."/>
            <person name="Shea T."/>
            <person name="Sykes S."/>
            <person name="Wortman J."/>
            <person name="Nusbaum C."/>
            <person name="Birren B."/>
        </authorList>
    </citation>
    <scope>NUCLEOTIDE SEQUENCE</scope>
    <source>
        <strain evidence="1">54008</strain>
    </source>
</reference>
<dbReference type="GO" id="GO:0030638">
    <property type="term" value="P:polyketide metabolic process"/>
    <property type="evidence" value="ECO:0007669"/>
    <property type="project" value="InterPro"/>
</dbReference>
<evidence type="ECO:0008006" key="2">
    <source>
        <dbReference type="Google" id="ProtNLM"/>
    </source>
</evidence>
<gene>
    <name evidence="1" type="ORF">FOPG_17095</name>
</gene>
<dbReference type="InterPro" id="IPR009959">
    <property type="entry name" value="Cyclase_SnoaL-like"/>
</dbReference>
<dbReference type="Pfam" id="PF07366">
    <property type="entry name" value="SnoaL"/>
    <property type="match status" value="1"/>
</dbReference>
<sequence length="133" mass="14875">MARFIEFINSRDSNIGKDVISDSAEFYAPFDEKPLRGLDGYLQILGMLRSAYPDIQWTLEETVSEGDKVVARFTTRGTQTGSFLGYPPSGKRIQMTVINIYRFSQGKIVEETGLPDLFGMMVQIGAVKLPLQS</sequence>
<reference evidence="1" key="1">
    <citation type="submission" date="2011-11" db="EMBL/GenBank/DDBJ databases">
        <title>The Genome Sequence of Fusarium oxysporum PHW808.</title>
        <authorList>
            <consortium name="The Broad Institute Genome Sequencing Platform"/>
            <person name="Ma L.-J."/>
            <person name="Gale L.R."/>
            <person name="Schwartz D.C."/>
            <person name="Zhou S."/>
            <person name="Corby-Kistler H."/>
            <person name="Young S.K."/>
            <person name="Zeng Q."/>
            <person name="Gargeya S."/>
            <person name="Fitzgerald M."/>
            <person name="Haas B."/>
            <person name="Abouelleil A."/>
            <person name="Alvarado L."/>
            <person name="Arachchi H.M."/>
            <person name="Berlin A."/>
            <person name="Brown A."/>
            <person name="Chapman S.B."/>
            <person name="Chen Z."/>
            <person name="Dunbar C."/>
            <person name="Freedman E."/>
            <person name="Gearin G."/>
            <person name="Goldberg J."/>
            <person name="Griggs A."/>
            <person name="Gujja S."/>
            <person name="Heiman D."/>
            <person name="Howarth C."/>
            <person name="Larson L."/>
            <person name="Lui A."/>
            <person name="MacDonald P.J.P."/>
            <person name="Montmayeur A."/>
            <person name="Murphy C."/>
            <person name="Neiman D."/>
            <person name="Pearson M."/>
            <person name="Priest M."/>
            <person name="Roberts A."/>
            <person name="Saif S."/>
            <person name="Shea T."/>
            <person name="Shenoy N."/>
            <person name="Sisk P."/>
            <person name="Stolte C."/>
            <person name="Sykes S."/>
            <person name="Wortman J."/>
            <person name="Nusbaum C."/>
            <person name="Birren B."/>
        </authorList>
    </citation>
    <scope>NUCLEOTIDE SEQUENCE [LARGE SCALE GENOMIC DNA]</scope>
    <source>
        <strain evidence="1">54008</strain>
    </source>
</reference>
<dbReference type="PANTHER" id="PTHR38436:SF1">
    <property type="entry name" value="ESTER CYCLASE"/>
    <property type="match status" value="1"/>
</dbReference>
<dbReference type="InterPro" id="IPR032710">
    <property type="entry name" value="NTF2-like_dom_sf"/>
</dbReference>
<organism evidence="1">
    <name type="scientific">Fusarium oxysporum f. sp. conglutinans race 2 54008</name>
    <dbReference type="NCBI Taxonomy" id="1089457"/>
    <lineage>
        <taxon>Eukaryota</taxon>
        <taxon>Fungi</taxon>
        <taxon>Dikarya</taxon>
        <taxon>Ascomycota</taxon>
        <taxon>Pezizomycotina</taxon>
        <taxon>Sordariomycetes</taxon>
        <taxon>Hypocreomycetidae</taxon>
        <taxon>Hypocreales</taxon>
        <taxon>Nectriaceae</taxon>
        <taxon>Fusarium</taxon>
        <taxon>Fusarium oxysporum species complex</taxon>
    </lineage>
</organism>
<dbReference type="HOGENOM" id="CLU_100997_5_2_1"/>
<dbReference type="SUPFAM" id="SSF54427">
    <property type="entry name" value="NTF2-like"/>
    <property type="match status" value="1"/>
</dbReference>
<dbReference type="EMBL" id="JH659010">
    <property type="protein sequence ID" value="EXL66752.1"/>
    <property type="molecule type" value="Genomic_DNA"/>
</dbReference>
<dbReference type="OrthoDB" id="3657563at2759"/>
<evidence type="ECO:0000313" key="1">
    <source>
        <dbReference type="EMBL" id="EXL66752.1"/>
    </source>
</evidence>
<name>X0GT14_FUSOX</name>
<proteinExistence type="predicted"/>
<dbReference type="Proteomes" id="UP000030676">
    <property type="component" value="Unassembled WGS sequence"/>
</dbReference>
<dbReference type="PANTHER" id="PTHR38436">
    <property type="entry name" value="POLYKETIDE CYCLASE SNOAL-LIKE DOMAIN"/>
    <property type="match status" value="1"/>
</dbReference>
<accession>X0GT14</accession>